<evidence type="ECO:0000256" key="1">
    <source>
        <dbReference type="ARBA" id="ARBA00023015"/>
    </source>
</evidence>
<keyword evidence="1" id="KW-0805">Transcription regulation</keyword>
<dbReference type="InterPro" id="IPR009057">
    <property type="entry name" value="Homeodomain-like_sf"/>
</dbReference>
<feature type="DNA-binding region" description="H-T-H motif" evidence="4">
    <location>
        <begin position="34"/>
        <end position="53"/>
    </location>
</feature>
<dbReference type="RefSeq" id="WP_377291689.1">
    <property type="nucleotide sequence ID" value="NZ_JBHSBM010000029.1"/>
</dbReference>
<evidence type="ECO:0000256" key="4">
    <source>
        <dbReference type="PROSITE-ProRule" id="PRU00335"/>
    </source>
</evidence>
<accession>A0ABV8IDA4</accession>
<reference evidence="7" key="1">
    <citation type="journal article" date="2019" name="Int. J. Syst. Evol. Microbiol.">
        <title>The Global Catalogue of Microorganisms (GCM) 10K type strain sequencing project: providing services to taxonomists for standard genome sequencing and annotation.</title>
        <authorList>
            <consortium name="The Broad Institute Genomics Platform"/>
            <consortium name="The Broad Institute Genome Sequencing Center for Infectious Disease"/>
            <person name="Wu L."/>
            <person name="Ma J."/>
        </authorList>
    </citation>
    <scope>NUCLEOTIDE SEQUENCE [LARGE SCALE GENOMIC DNA]</scope>
    <source>
        <strain evidence="7">TBRC 4489</strain>
    </source>
</reference>
<dbReference type="InterPro" id="IPR050109">
    <property type="entry name" value="HTH-type_TetR-like_transc_reg"/>
</dbReference>
<dbReference type="EMBL" id="JBHSBM010000029">
    <property type="protein sequence ID" value="MFC4061471.1"/>
    <property type="molecule type" value="Genomic_DNA"/>
</dbReference>
<dbReference type="PROSITE" id="PS50977">
    <property type="entry name" value="HTH_TETR_2"/>
    <property type="match status" value="1"/>
</dbReference>
<proteinExistence type="predicted"/>
<dbReference type="PANTHER" id="PTHR30055">
    <property type="entry name" value="HTH-TYPE TRANSCRIPTIONAL REGULATOR RUTR"/>
    <property type="match status" value="1"/>
</dbReference>
<organism evidence="6 7">
    <name type="scientific">Planomonospora corallina</name>
    <dbReference type="NCBI Taxonomy" id="1806052"/>
    <lineage>
        <taxon>Bacteria</taxon>
        <taxon>Bacillati</taxon>
        <taxon>Actinomycetota</taxon>
        <taxon>Actinomycetes</taxon>
        <taxon>Streptosporangiales</taxon>
        <taxon>Streptosporangiaceae</taxon>
        <taxon>Planomonospora</taxon>
    </lineage>
</organism>
<evidence type="ECO:0000256" key="2">
    <source>
        <dbReference type="ARBA" id="ARBA00023125"/>
    </source>
</evidence>
<feature type="domain" description="HTH tetR-type" evidence="5">
    <location>
        <begin position="11"/>
        <end position="71"/>
    </location>
</feature>
<dbReference type="Proteomes" id="UP001595850">
    <property type="component" value="Unassembled WGS sequence"/>
</dbReference>
<evidence type="ECO:0000313" key="7">
    <source>
        <dbReference type="Proteomes" id="UP001595850"/>
    </source>
</evidence>
<dbReference type="Gene3D" id="1.10.357.10">
    <property type="entry name" value="Tetracycline Repressor, domain 2"/>
    <property type="match status" value="1"/>
</dbReference>
<dbReference type="Pfam" id="PF00440">
    <property type="entry name" value="TetR_N"/>
    <property type="match status" value="1"/>
</dbReference>
<keyword evidence="2 4" id="KW-0238">DNA-binding</keyword>
<dbReference type="Gene3D" id="1.10.10.60">
    <property type="entry name" value="Homeodomain-like"/>
    <property type="match status" value="1"/>
</dbReference>
<keyword evidence="7" id="KW-1185">Reference proteome</keyword>
<sequence length="221" mass="23759">MPLTLRQRNRLAAMHHIIETAMDLFDEHGYGAVTVEQIAAAAGVSTRTFYRYFGTKEGLFTTDTHAVVGQDLLEEHLDLDDLPGTLQRIVMSVHAESAPSGGTAAYTPWCGMRYVLEEPAVRAAVYTALDDLAGRLAAALRSRGAEKGSEAADPTRARVIVRAYLFGVYFGALEQWHLDGRARPLPDYVREGSAALSGSASLPAETGAATSASMGRPSFSQ</sequence>
<gene>
    <name evidence="6" type="ORF">ACFOWE_24485</name>
</gene>
<dbReference type="PROSITE" id="PS01081">
    <property type="entry name" value="HTH_TETR_1"/>
    <property type="match status" value="1"/>
</dbReference>
<dbReference type="PRINTS" id="PR00455">
    <property type="entry name" value="HTHTETR"/>
</dbReference>
<name>A0ABV8IDA4_9ACTN</name>
<dbReference type="PANTHER" id="PTHR30055:SF234">
    <property type="entry name" value="HTH-TYPE TRANSCRIPTIONAL REGULATOR BETI"/>
    <property type="match status" value="1"/>
</dbReference>
<keyword evidence="3" id="KW-0804">Transcription</keyword>
<dbReference type="SUPFAM" id="SSF46689">
    <property type="entry name" value="Homeodomain-like"/>
    <property type="match status" value="1"/>
</dbReference>
<evidence type="ECO:0000259" key="5">
    <source>
        <dbReference type="PROSITE" id="PS50977"/>
    </source>
</evidence>
<comment type="caution">
    <text evidence="6">The sequence shown here is derived from an EMBL/GenBank/DDBJ whole genome shotgun (WGS) entry which is preliminary data.</text>
</comment>
<evidence type="ECO:0000313" key="6">
    <source>
        <dbReference type="EMBL" id="MFC4061471.1"/>
    </source>
</evidence>
<dbReference type="InterPro" id="IPR001647">
    <property type="entry name" value="HTH_TetR"/>
</dbReference>
<protein>
    <submittedName>
        <fullName evidence="6">TetR/AcrR family transcriptional regulator</fullName>
    </submittedName>
</protein>
<evidence type="ECO:0000256" key="3">
    <source>
        <dbReference type="ARBA" id="ARBA00023163"/>
    </source>
</evidence>
<dbReference type="InterPro" id="IPR023772">
    <property type="entry name" value="DNA-bd_HTH_TetR-type_CS"/>
</dbReference>